<reference evidence="2 3" key="1">
    <citation type="submission" date="2020-03" db="EMBL/GenBank/DDBJ databases">
        <title>Roseomonas selenitidurans sp. nov. isolated from urban soil.</title>
        <authorList>
            <person name="Liu H."/>
        </authorList>
    </citation>
    <scope>NUCLEOTIDE SEQUENCE [LARGE SCALE GENOMIC DNA]</scope>
    <source>
        <strain evidence="2 3">BU-1</strain>
    </source>
</reference>
<dbReference type="EMBL" id="JAAVNE010000001">
    <property type="protein sequence ID" value="NKC29476.1"/>
    <property type="molecule type" value="Genomic_DNA"/>
</dbReference>
<comment type="caution">
    <text evidence="2">The sequence shown here is derived from an EMBL/GenBank/DDBJ whole genome shotgun (WGS) entry which is preliminary data.</text>
</comment>
<proteinExistence type="predicted"/>
<evidence type="ECO:0000313" key="2">
    <source>
        <dbReference type="EMBL" id="NKC29476.1"/>
    </source>
</evidence>
<keyword evidence="1" id="KW-0732">Signal</keyword>
<feature type="signal peptide" evidence="1">
    <location>
        <begin position="1"/>
        <end position="19"/>
    </location>
</feature>
<feature type="chain" id="PRO_5046796530" evidence="1">
    <location>
        <begin position="20"/>
        <end position="104"/>
    </location>
</feature>
<accession>A0ABX1DXF3</accession>
<evidence type="ECO:0000313" key="3">
    <source>
        <dbReference type="Proteomes" id="UP000787635"/>
    </source>
</evidence>
<dbReference type="Proteomes" id="UP000787635">
    <property type="component" value="Unassembled WGS sequence"/>
</dbReference>
<dbReference type="RefSeq" id="WP_168027093.1">
    <property type="nucleotide sequence ID" value="NZ_JAAVNE010000001.1"/>
</dbReference>
<organism evidence="2 3">
    <name type="scientific">Falsiroseomonas selenitidurans</name>
    <dbReference type="NCBI Taxonomy" id="2716335"/>
    <lineage>
        <taxon>Bacteria</taxon>
        <taxon>Pseudomonadati</taxon>
        <taxon>Pseudomonadota</taxon>
        <taxon>Alphaproteobacteria</taxon>
        <taxon>Acetobacterales</taxon>
        <taxon>Roseomonadaceae</taxon>
        <taxon>Falsiroseomonas</taxon>
    </lineage>
</organism>
<gene>
    <name evidence="2" type="ORF">HEQ75_01275</name>
</gene>
<evidence type="ECO:0000256" key="1">
    <source>
        <dbReference type="SAM" id="SignalP"/>
    </source>
</evidence>
<sequence length="104" mass="10465">MRHGWIGAIGLAFLLPALALGQGNDATTATSAASNAVDRAAPVGVLTTSSVTTGSSGPPTEGGTQVPEGASWRVRVLAPVCNAVDPALVRECRLKSGMPEEAQP</sequence>
<protein>
    <submittedName>
        <fullName evidence="2">Uncharacterized protein</fullName>
    </submittedName>
</protein>
<name>A0ABX1DXF3_9PROT</name>
<keyword evidence="3" id="KW-1185">Reference proteome</keyword>